<dbReference type="InterPro" id="IPR007891">
    <property type="entry name" value="CHASE3"/>
</dbReference>
<sequence>MLSGLSIGRRLALTLGGVIAVFLICVISALIASNRLAGASGMTTHTYQVLAQGENMLKAMVNMETGTRGFLLAGDEQFLEPYNGGAADFDKHWNEARQLTSDNPAQQRRLEDMQARSREFRAVAQSLIELRRQVSAGARTATDLATEFRGGKDKAAMDAFRALHAAFDKEERDLLTVRAADSASTGTIARNILIYGTLVALALAVALGLSASRAITVPIRRAVQVAQTVASGDLTSRIEVTSTDETGQLLQALQQMNNNLTGIVSTVRDGSESIVSGSTQIASGNADLSQRTEQQASSLQQAASSMEQLSGTVRTSADNAHQASRLAGQAQQAATEGRRVVDQVVGTMNDINSSASRISSIIGVIDGIAFQTNILALNAAVEAARAGEQGRGFAVVAGEVRQLAQRSAEAAREIKSLIAASTETAATGNTLAAQAGSAMVHIVEQVQGVSTLIAQISSAANEQTSGIGQISESVSQLDQVTQQNAALVEQSAAAAESLKNQAERLAQAVQVFRV</sequence>
<dbReference type="SMART" id="SM00304">
    <property type="entry name" value="HAMP"/>
    <property type="match status" value="1"/>
</dbReference>
<feature type="domain" description="HAMP" evidence="7">
    <location>
        <begin position="213"/>
        <end position="265"/>
    </location>
</feature>
<evidence type="ECO:0000259" key="7">
    <source>
        <dbReference type="PROSITE" id="PS50885"/>
    </source>
</evidence>
<evidence type="ECO:0000256" key="4">
    <source>
        <dbReference type="SAM" id="MobiDB-lite"/>
    </source>
</evidence>
<organism evidence="8 9">
    <name type="scientific">Roseateles terrae</name>
    <dbReference type="NCBI Taxonomy" id="431060"/>
    <lineage>
        <taxon>Bacteria</taxon>
        <taxon>Pseudomonadati</taxon>
        <taxon>Pseudomonadota</taxon>
        <taxon>Betaproteobacteria</taxon>
        <taxon>Burkholderiales</taxon>
        <taxon>Sphaerotilaceae</taxon>
        <taxon>Roseateles</taxon>
    </lineage>
</organism>
<dbReference type="PROSITE" id="PS50885">
    <property type="entry name" value="HAMP"/>
    <property type="match status" value="1"/>
</dbReference>
<keyword evidence="5" id="KW-0812">Transmembrane</keyword>
<evidence type="ECO:0000256" key="3">
    <source>
        <dbReference type="PROSITE-ProRule" id="PRU00284"/>
    </source>
</evidence>
<feature type="domain" description="Methyl-accepting transducer" evidence="6">
    <location>
        <begin position="270"/>
        <end position="499"/>
    </location>
</feature>
<keyword evidence="5" id="KW-1133">Transmembrane helix</keyword>
<dbReference type="Gene3D" id="1.10.287.950">
    <property type="entry name" value="Methyl-accepting chemotaxis protein"/>
    <property type="match status" value="1"/>
</dbReference>
<dbReference type="Pfam" id="PF05227">
    <property type="entry name" value="CHASE3"/>
    <property type="match status" value="1"/>
</dbReference>
<keyword evidence="1" id="KW-0488">Methylation</keyword>
<dbReference type="PRINTS" id="PR00260">
    <property type="entry name" value="CHEMTRNSDUCR"/>
</dbReference>
<name>A0ABR6GPA8_9BURK</name>
<evidence type="ECO:0000256" key="2">
    <source>
        <dbReference type="ARBA" id="ARBA00029447"/>
    </source>
</evidence>
<gene>
    <name evidence="8" type="ORF">FHS28_001284</name>
</gene>
<dbReference type="InterPro" id="IPR004089">
    <property type="entry name" value="MCPsignal_dom"/>
</dbReference>
<dbReference type="SMART" id="SM00283">
    <property type="entry name" value="MA"/>
    <property type="match status" value="1"/>
</dbReference>
<comment type="similarity">
    <text evidence="2">Belongs to the methyl-accepting chemotaxis (MCP) protein family.</text>
</comment>
<keyword evidence="3" id="KW-0807">Transducer</keyword>
<feature type="transmembrane region" description="Helical" evidence="5">
    <location>
        <begin position="192"/>
        <end position="211"/>
    </location>
</feature>
<dbReference type="RefSeq" id="WP_088449800.1">
    <property type="nucleotide sequence ID" value="NZ_JACHXO010000002.1"/>
</dbReference>
<dbReference type="Pfam" id="PF00015">
    <property type="entry name" value="MCPsignal"/>
    <property type="match status" value="1"/>
</dbReference>
<dbReference type="SUPFAM" id="SSF58104">
    <property type="entry name" value="Methyl-accepting chemotaxis protein (MCP) signaling domain"/>
    <property type="match status" value="1"/>
</dbReference>
<feature type="region of interest" description="Disordered" evidence="4">
    <location>
        <begin position="285"/>
        <end position="334"/>
    </location>
</feature>
<dbReference type="EMBL" id="JACHXO010000002">
    <property type="protein sequence ID" value="MBB3193899.1"/>
    <property type="molecule type" value="Genomic_DNA"/>
</dbReference>
<evidence type="ECO:0000256" key="1">
    <source>
        <dbReference type="ARBA" id="ARBA00022481"/>
    </source>
</evidence>
<evidence type="ECO:0000256" key="5">
    <source>
        <dbReference type="SAM" id="Phobius"/>
    </source>
</evidence>
<evidence type="ECO:0000313" key="9">
    <source>
        <dbReference type="Proteomes" id="UP000574369"/>
    </source>
</evidence>
<feature type="transmembrane region" description="Helical" evidence="5">
    <location>
        <begin position="12"/>
        <end position="32"/>
    </location>
</feature>
<feature type="compositionally biased region" description="Low complexity" evidence="4">
    <location>
        <begin position="293"/>
        <end position="310"/>
    </location>
</feature>
<comment type="caution">
    <text evidence="8">The sequence shown here is derived from an EMBL/GenBank/DDBJ whole genome shotgun (WGS) entry which is preliminary data.</text>
</comment>
<evidence type="ECO:0000313" key="8">
    <source>
        <dbReference type="EMBL" id="MBB3193899.1"/>
    </source>
</evidence>
<protein>
    <submittedName>
        <fullName evidence="8">Methyl-accepting chemotaxis protein</fullName>
    </submittedName>
</protein>
<dbReference type="InterPro" id="IPR051310">
    <property type="entry name" value="MCP_chemotaxis"/>
</dbReference>
<dbReference type="Pfam" id="PF00672">
    <property type="entry name" value="HAMP"/>
    <property type="match status" value="1"/>
</dbReference>
<dbReference type="CDD" id="cd19410">
    <property type="entry name" value="HK9-like_sensor"/>
    <property type="match status" value="1"/>
</dbReference>
<dbReference type="InterPro" id="IPR004090">
    <property type="entry name" value="Chemotax_Me-accpt_rcpt"/>
</dbReference>
<dbReference type="PANTHER" id="PTHR43531">
    <property type="entry name" value="PROTEIN ICFG"/>
    <property type="match status" value="1"/>
</dbReference>
<reference evidence="8 9" key="1">
    <citation type="submission" date="2020-08" db="EMBL/GenBank/DDBJ databases">
        <title>Genomic Encyclopedia of Type Strains, Phase III (KMG-III): the genomes of soil and plant-associated and newly described type strains.</title>
        <authorList>
            <person name="Whitman W."/>
        </authorList>
    </citation>
    <scope>NUCLEOTIDE SEQUENCE [LARGE SCALE GENOMIC DNA]</scope>
    <source>
        <strain evidence="8 9">CECT 7247</strain>
    </source>
</reference>
<keyword evidence="9" id="KW-1185">Reference proteome</keyword>
<proteinExistence type="inferred from homology"/>
<accession>A0ABR6GPA8</accession>
<dbReference type="PROSITE" id="PS50111">
    <property type="entry name" value="CHEMOTAXIS_TRANSDUC_2"/>
    <property type="match status" value="1"/>
</dbReference>
<dbReference type="PANTHER" id="PTHR43531:SF14">
    <property type="entry name" value="METHYL-ACCEPTING CHEMOTAXIS PROTEIN I-RELATED"/>
    <property type="match status" value="1"/>
</dbReference>
<dbReference type="CDD" id="cd11386">
    <property type="entry name" value="MCP_signal"/>
    <property type="match status" value="1"/>
</dbReference>
<keyword evidence="5" id="KW-0472">Membrane</keyword>
<dbReference type="InterPro" id="IPR003660">
    <property type="entry name" value="HAMP_dom"/>
</dbReference>
<evidence type="ECO:0000259" key="6">
    <source>
        <dbReference type="PROSITE" id="PS50111"/>
    </source>
</evidence>
<dbReference type="Proteomes" id="UP000574369">
    <property type="component" value="Unassembled WGS sequence"/>
</dbReference>
<dbReference type="CDD" id="cd06225">
    <property type="entry name" value="HAMP"/>
    <property type="match status" value="1"/>
</dbReference>
<feature type="compositionally biased region" description="Polar residues" evidence="4">
    <location>
        <begin position="311"/>
        <end position="322"/>
    </location>
</feature>